<dbReference type="EMBL" id="AXSB02000030">
    <property type="protein sequence ID" value="ETH30324.1"/>
    <property type="molecule type" value="Genomic_DNA"/>
</dbReference>
<proteinExistence type="predicted"/>
<accession>A0AAI9J0M5</accession>
<feature type="transmembrane region" description="Helical" evidence="2">
    <location>
        <begin position="68"/>
        <end position="86"/>
    </location>
</feature>
<feature type="transmembrane region" description="Helical" evidence="2">
    <location>
        <begin position="164"/>
        <end position="189"/>
    </location>
</feature>
<feature type="transmembrane region" description="Helical" evidence="2">
    <location>
        <begin position="195"/>
        <end position="228"/>
    </location>
</feature>
<comment type="caution">
    <text evidence="3">The sequence shown here is derived from an EMBL/GenBank/DDBJ whole genome shotgun (WGS) entry which is preliminary data.</text>
</comment>
<dbReference type="Proteomes" id="UP000018679">
    <property type="component" value="Unassembled WGS sequence"/>
</dbReference>
<gene>
    <name evidence="3" type="ORF">L566_3114</name>
</gene>
<dbReference type="AntiFam" id="ANF00132">
    <property type="entry name" value="Shadow ORF (opposite rne)"/>
</dbReference>
<evidence type="ECO:0000256" key="2">
    <source>
        <dbReference type="SAM" id="Phobius"/>
    </source>
</evidence>
<dbReference type="AlphaFoldDB" id="A0AAI9J0M5"/>
<evidence type="ECO:0000313" key="4">
    <source>
        <dbReference type="Proteomes" id="UP000018679"/>
    </source>
</evidence>
<name>A0AAI9J0M5_BORPT</name>
<keyword evidence="2" id="KW-1133">Transmembrane helix</keyword>
<feature type="region of interest" description="Disordered" evidence="1">
    <location>
        <begin position="307"/>
        <end position="333"/>
    </location>
</feature>
<keyword evidence="2" id="KW-0812">Transmembrane</keyword>
<reference evidence="3 4" key="1">
    <citation type="journal article" date="2013" name="Genome Announc.">
        <title>Genome Sequences of 28 Bordetella pertussis U.S. Outbreak Strains Dating from 2010 to 2012.</title>
        <authorList>
            <person name="Harvill E.T."/>
            <person name="Goodfield L.L."/>
            <person name="Ivanov Y."/>
            <person name="Meyer J.A."/>
            <person name="Newth C."/>
            <person name="Cassiday P."/>
            <person name="Tondella M.L."/>
            <person name="Liao P."/>
            <person name="Zimmerman J."/>
            <person name="Meert K."/>
            <person name="Wessel D."/>
            <person name="Berger J."/>
            <person name="Dean J.M."/>
            <person name="Holubkov R."/>
            <person name="Burr J."/>
            <person name="Liu T."/>
            <person name="Brinkac L."/>
            <person name="Kim M."/>
            <person name="Losada L."/>
        </authorList>
    </citation>
    <scope>NUCLEOTIDE SEQUENCE [LARGE SCALE GENOMIC DNA]</scope>
    <source>
        <strain evidence="3 4">CHLA-26</strain>
    </source>
</reference>
<protein>
    <submittedName>
        <fullName evidence="3">Uncharacterized protein</fullName>
    </submittedName>
</protein>
<sequence>MRRGRLGGGGLDRGGGLVGGHADCHGGGHGLGLGRLGKRLDVRYARWRVGLLVVGAFDAFGIDRAAVFLAAAATAAATTATLALGIGTRFGAGVGIGVDTVDAVGILGHGSLLIAAGGFGHRQGRGSGGRRRGRRLALFGQGGRHGFGQCRHHVFLLGHGRVGLAFLATAASAAATTTATATAAFFAGLGGRGAFLARLAGCLLLLGLLAFGPGFLLATLAAFTALFLASSAAHVMTRVAALGVFAAGLIAAMAVAVRAVAFAAAVLAVVGAPRTVRAALFVFGLGFGLGRLGAAAQPGGQALEPAAQSALGGRRGGRRLGGGGRGHRGGLRGRDALDQRFGARLDLVLARLPGEVGGRGLGQLEAGLGFFQARIVVAQAFDMVVRRLQVLVGNQHQVDLQAGFHLGDVGALFVQQEGGHVDRHLGVHRRGVFLHGFFLQQAQHVQGAGLGVADHAGAVAARAGDVRAFVERRTQPLARQLHQAEARDLAHLDAGAVEMQGIAQALFDGALVLAVLHVDEVDHDQAAKVAQAQLAGHFLGGFQVRAQRGFLDVRTARGAGRVHVHGNQGFSVVDDHCAARGQLHGARVRGFDLVFDLEAREQRDVVAVAFDALDVVRYDHAHEGGGLVGDFVGVDQDFADLGRKIVADRADDEAGLEVDQDRGGIVARRAVDGGPELQQIGQVPLEFVDVASDAGGARDDAHALGDIELLHGVAQFLAVLAFDAARYAAAARVVRHQDEVAAGQRDERGQGGALVAALFLLDLDDQLLAFAQGVLDACGAHVHAFLEETARDFLERQEAVAVFAVVDEARFQAGFDAGDDAFVDVAFALFATGSLDVEIDQFLTVDDCNAQFFLVRRIKQHALHEWCSPLS</sequence>
<evidence type="ECO:0000256" key="1">
    <source>
        <dbReference type="SAM" id="MobiDB-lite"/>
    </source>
</evidence>
<organism evidence="3 4">
    <name type="scientific">Bordetella pertussis CHLA-26</name>
    <dbReference type="NCBI Taxonomy" id="1331284"/>
    <lineage>
        <taxon>Bacteria</taxon>
        <taxon>Pseudomonadati</taxon>
        <taxon>Pseudomonadota</taxon>
        <taxon>Betaproteobacteria</taxon>
        <taxon>Burkholderiales</taxon>
        <taxon>Alcaligenaceae</taxon>
        <taxon>Bordetella</taxon>
    </lineage>
</organism>
<evidence type="ECO:0000313" key="3">
    <source>
        <dbReference type="EMBL" id="ETH30324.1"/>
    </source>
</evidence>
<feature type="transmembrane region" description="Helical" evidence="2">
    <location>
        <begin position="240"/>
        <end position="270"/>
    </location>
</feature>
<keyword evidence="2" id="KW-0472">Membrane</keyword>